<gene>
    <name evidence="2" type="ORF">SAMN04488117_102263</name>
</gene>
<dbReference type="RefSeq" id="WP_074642015.1">
    <property type="nucleotide sequence ID" value="NZ_FNBL01000002.1"/>
</dbReference>
<dbReference type="Proteomes" id="UP000182284">
    <property type="component" value="Unassembled WGS sequence"/>
</dbReference>
<proteinExistence type="predicted"/>
<name>A0A1G7IC56_9RHOB</name>
<keyword evidence="1" id="KW-0732">Signal</keyword>
<reference evidence="2 3" key="1">
    <citation type="submission" date="2016-10" db="EMBL/GenBank/DDBJ databases">
        <authorList>
            <person name="de Groot N.N."/>
        </authorList>
    </citation>
    <scope>NUCLEOTIDE SEQUENCE [LARGE SCALE GENOMIC DNA]</scope>
    <source>
        <strain evidence="2 3">DSM 27375</strain>
    </source>
</reference>
<feature type="chain" id="PRO_5010377364" description="DUF5333 domain-containing protein" evidence="1">
    <location>
        <begin position="21"/>
        <end position="141"/>
    </location>
</feature>
<sequence length="141" mass="15116">MTSFKHIAFAFALIAGPMIAGPVAAADLPPLREVKEIDQNMLWAGLAIEVADECPTIDVKKMKGLSFLWGLKNRASALGYSDDEIRAYVDSDAEEARIRDLGTAYIRASGFDPTTSEGLCAFGASEIARGSIIGSFLKDKS</sequence>
<dbReference type="OrthoDB" id="7658992at2"/>
<organism evidence="2 3">
    <name type="scientific">Celeribacter baekdonensis</name>
    <dbReference type="NCBI Taxonomy" id="875171"/>
    <lineage>
        <taxon>Bacteria</taxon>
        <taxon>Pseudomonadati</taxon>
        <taxon>Pseudomonadota</taxon>
        <taxon>Alphaproteobacteria</taxon>
        <taxon>Rhodobacterales</taxon>
        <taxon>Roseobacteraceae</taxon>
        <taxon>Celeribacter</taxon>
    </lineage>
</organism>
<evidence type="ECO:0000313" key="2">
    <source>
        <dbReference type="EMBL" id="SDF10086.1"/>
    </source>
</evidence>
<dbReference type="EMBL" id="FNBL01000002">
    <property type="protein sequence ID" value="SDF10086.1"/>
    <property type="molecule type" value="Genomic_DNA"/>
</dbReference>
<accession>A0A1G7IC56</accession>
<feature type="signal peptide" evidence="1">
    <location>
        <begin position="1"/>
        <end position="20"/>
    </location>
</feature>
<evidence type="ECO:0000256" key="1">
    <source>
        <dbReference type="SAM" id="SignalP"/>
    </source>
</evidence>
<protein>
    <recommendedName>
        <fullName evidence="4">DUF5333 domain-containing protein</fullName>
    </recommendedName>
</protein>
<evidence type="ECO:0000313" key="3">
    <source>
        <dbReference type="Proteomes" id="UP000182284"/>
    </source>
</evidence>
<dbReference type="Pfam" id="PF17267">
    <property type="entry name" value="DUF5333"/>
    <property type="match status" value="1"/>
</dbReference>
<evidence type="ECO:0008006" key="4">
    <source>
        <dbReference type="Google" id="ProtNLM"/>
    </source>
</evidence>
<dbReference type="InterPro" id="IPR020349">
    <property type="entry name" value="Uncharacterised_14.7kDa"/>
</dbReference>
<dbReference type="AlphaFoldDB" id="A0A1G7IC56"/>